<evidence type="ECO:0000256" key="4">
    <source>
        <dbReference type="PROSITE-ProRule" id="PRU10007"/>
    </source>
</evidence>
<feature type="region of interest" description="Disordered" evidence="6">
    <location>
        <begin position="1"/>
        <end position="62"/>
    </location>
</feature>
<dbReference type="EMBL" id="PYFQ01000001">
    <property type="protein sequence ID" value="PSK40814.1"/>
    <property type="molecule type" value="Genomic_DNA"/>
</dbReference>
<dbReference type="InterPro" id="IPR016162">
    <property type="entry name" value="Ald_DH_N"/>
</dbReference>
<dbReference type="GO" id="GO:0018484">
    <property type="term" value="F:4-hydroxybenzaldehyde dehydrogenase (NAD+) activity"/>
    <property type="evidence" value="ECO:0007669"/>
    <property type="project" value="EnsemblFungi"/>
</dbReference>
<sequence length="584" mass="64625">MPSKNGKVQAEKAAEKVAKAGQAAANTVEENIPSNASFHSTASTAREPAAAHVPKDADPRNILDYTPHDEIAASVARLRSNFHLKRKTHPLQYRLNQLRNVYFAVKDNADELCEALYKDFGRSHSETKNLEINPFLNELVHTMSHLHNWAKPEPVQHLPLIMKSNPIYIERIPLGTVLVISPFNYPLFLALGSLVAAISGGNCVVLKVSELNPHFAQLLTKILTKVLDPDTFAMVNGGIPETTTVLDQRFDKIMYTGSTMVGTIIAKKAAETLTPVLLELGGKSPAFVLEDATDADLAVIARRIVWARFTNAGQTCVAIDYVLAHEKVKAKLVTHIVKVIKEEFYSGLDAKDPTYTHIIHLRAFENLSKMIKQTKGEIVAGGDTDAATRFISPTVIDNVNWDDSTMQQEIFGPVLPILGYTDLEEAVQEVIKRHDTPLASYVFTSGPRDRKKNPQVDLIRTAIRSGGTIVNDAVMHVSLANAPFGGIGQSGQGAYHGYYSFRAFTHERTTMEQNLKMDFTLKVRYPPYEEKKDNVLGAAVSQYNNKVWFSRTGNVNVNGPGLIWSVWHNFGGFTSLVYNFVNSL</sequence>
<evidence type="ECO:0000256" key="2">
    <source>
        <dbReference type="ARBA" id="ARBA00023002"/>
    </source>
</evidence>
<dbReference type="InterPro" id="IPR016161">
    <property type="entry name" value="Ald_DH/histidinol_DH"/>
</dbReference>
<gene>
    <name evidence="8" type="ORF">C7M61_000472</name>
</gene>
<evidence type="ECO:0000313" key="9">
    <source>
        <dbReference type="Proteomes" id="UP000241107"/>
    </source>
</evidence>
<dbReference type="Gene3D" id="3.40.309.10">
    <property type="entry name" value="Aldehyde Dehydrogenase, Chain A, domain 2"/>
    <property type="match status" value="1"/>
</dbReference>
<name>A0A2P7YY02_9ASCO</name>
<dbReference type="InterPro" id="IPR029510">
    <property type="entry name" value="Ald_DH_CS_GLU"/>
</dbReference>
<dbReference type="PANTHER" id="PTHR43570">
    <property type="entry name" value="ALDEHYDE DEHYDROGENASE"/>
    <property type="match status" value="1"/>
</dbReference>
<feature type="domain" description="Aldehyde dehydrogenase" evidence="7">
    <location>
        <begin position="69"/>
        <end position="509"/>
    </location>
</feature>
<dbReference type="AlphaFoldDB" id="A0A2P7YY02"/>
<evidence type="ECO:0000256" key="3">
    <source>
        <dbReference type="ARBA" id="ARBA00023027"/>
    </source>
</evidence>
<evidence type="ECO:0000259" key="7">
    <source>
        <dbReference type="Pfam" id="PF00171"/>
    </source>
</evidence>
<dbReference type="RefSeq" id="XP_024715513.1">
    <property type="nucleotide sequence ID" value="XM_024855914.1"/>
</dbReference>
<dbReference type="FunFam" id="3.40.309.10:FF:000025">
    <property type="entry name" value="Aldehyde dehydrogenase"/>
    <property type="match status" value="1"/>
</dbReference>
<dbReference type="InterPro" id="IPR016163">
    <property type="entry name" value="Ald_DH_C"/>
</dbReference>
<reference evidence="8 9" key="1">
    <citation type="submission" date="2018-03" db="EMBL/GenBank/DDBJ databases">
        <title>Candida pseudohaemulonii genome assembly and annotation.</title>
        <authorList>
            <person name="Munoz J.F."/>
            <person name="Gade L.G."/>
            <person name="Chow N.A."/>
            <person name="Litvintseva A.P."/>
            <person name="Loparev V.N."/>
            <person name="Cuomo C.A."/>
        </authorList>
    </citation>
    <scope>NUCLEOTIDE SEQUENCE [LARGE SCALE GENOMIC DNA]</scope>
    <source>
        <strain evidence="8 9">B12108</strain>
    </source>
</reference>
<feature type="compositionally biased region" description="Polar residues" evidence="6">
    <location>
        <begin position="28"/>
        <end position="44"/>
    </location>
</feature>
<proteinExistence type="inferred from homology"/>
<protein>
    <recommendedName>
        <fullName evidence="7">Aldehyde dehydrogenase domain-containing protein</fullName>
    </recommendedName>
</protein>
<evidence type="ECO:0000313" key="8">
    <source>
        <dbReference type="EMBL" id="PSK40814.1"/>
    </source>
</evidence>
<dbReference type="Pfam" id="PF00171">
    <property type="entry name" value="Aldedh"/>
    <property type="match status" value="1"/>
</dbReference>
<dbReference type="GO" id="GO:0006665">
    <property type="term" value="P:sphingolipid metabolic process"/>
    <property type="evidence" value="ECO:0007669"/>
    <property type="project" value="EnsemblFungi"/>
</dbReference>
<accession>A0A2P7YY02</accession>
<organism evidence="8 9">
    <name type="scientific">Candidozyma pseudohaemuli</name>
    <dbReference type="NCBI Taxonomy" id="418784"/>
    <lineage>
        <taxon>Eukaryota</taxon>
        <taxon>Fungi</taxon>
        <taxon>Dikarya</taxon>
        <taxon>Ascomycota</taxon>
        <taxon>Saccharomycotina</taxon>
        <taxon>Pichiomycetes</taxon>
        <taxon>Metschnikowiaceae</taxon>
        <taxon>Candidozyma</taxon>
    </lineage>
</organism>
<dbReference type="OrthoDB" id="440325at2759"/>
<dbReference type="SUPFAM" id="SSF53720">
    <property type="entry name" value="ALDH-like"/>
    <property type="match status" value="1"/>
</dbReference>
<feature type="compositionally biased region" description="Basic and acidic residues" evidence="6">
    <location>
        <begin position="9"/>
        <end position="18"/>
    </location>
</feature>
<dbReference type="Proteomes" id="UP000241107">
    <property type="component" value="Unassembled WGS sequence"/>
</dbReference>
<dbReference type="STRING" id="418784.A0A2P7YY02"/>
<dbReference type="VEuPathDB" id="FungiDB:C7M61_000472"/>
<dbReference type="CDD" id="cd07135">
    <property type="entry name" value="ALDH_F14-YMR110C"/>
    <property type="match status" value="1"/>
</dbReference>
<dbReference type="GO" id="GO:0005811">
    <property type="term" value="C:lipid droplet"/>
    <property type="evidence" value="ECO:0007669"/>
    <property type="project" value="EnsemblFungi"/>
</dbReference>
<dbReference type="GO" id="GO:0006744">
    <property type="term" value="P:ubiquinone biosynthetic process"/>
    <property type="evidence" value="ECO:0007669"/>
    <property type="project" value="EnsemblFungi"/>
</dbReference>
<comment type="caution">
    <text evidence="8">The sequence shown here is derived from an EMBL/GenBank/DDBJ whole genome shotgun (WGS) entry which is preliminary data.</text>
</comment>
<dbReference type="GO" id="GO:0047770">
    <property type="term" value="F:carboxylate reductase activity"/>
    <property type="evidence" value="ECO:0007669"/>
    <property type="project" value="EnsemblFungi"/>
</dbReference>
<dbReference type="PROSITE" id="PS00070">
    <property type="entry name" value="ALDEHYDE_DEHYDR_CYS"/>
    <property type="match status" value="1"/>
</dbReference>
<dbReference type="InterPro" id="IPR016160">
    <property type="entry name" value="Ald_DH_CS_CYS"/>
</dbReference>
<dbReference type="FunFam" id="3.40.605.10:FF:000004">
    <property type="entry name" value="Aldehyde dehydrogenase"/>
    <property type="match status" value="1"/>
</dbReference>
<evidence type="ECO:0000256" key="5">
    <source>
        <dbReference type="RuleBase" id="RU003345"/>
    </source>
</evidence>
<evidence type="ECO:0000256" key="1">
    <source>
        <dbReference type="ARBA" id="ARBA00009986"/>
    </source>
</evidence>
<dbReference type="PANTHER" id="PTHR43570:SF16">
    <property type="entry name" value="ALDEHYDE DEHYDROGENASE TYPE III, ISOFORM Q"/>
    <property type="match status" value="1"/>
</dbReference>
<feature type="compositionally biased region" description="Basic and acidic residues" evidence="6">
    <location>
        <begin position="53"/>
        <end position="62"/>
    </location>
</feature>
<dbReference type="InterPro" id="IPR012394">
    <property type="entry name" value="Aldehyde_DH_NAD(P)"/>
</dbReference>
<comment type="similarity">
    <text evidence="1 5">Belongs to the aldehyde dehydrogenase family.</text>
</comment>
<dbReference type="InterPro" id="IPR015590">
    <property type="entry name" value="Aldehyde_DH_dom"/>
</dbReference>
<dbReference type="Gene3D" id="3.40.605.10">
    <property type="entry name" value="Aldehyde Dehydrogenase, Chain A, domain 1"/>
    <property type="match status" value="1"/>
</dbReference>
<dbReference type="PROSITE" id="PS00687">
    <property type="entry name" value="ALDEHYDE_DEHYDR_GLU"/>
    <property type="match status" value="1"/>
</dbReference>
<keyword evidence="3" id="KW-0520">NAD</keyword>
<dbReference type="GO" id="GO:0005741">
    <property type="term" value="C:mitochondrial outer membrane"/>
    <property type="evidence" value="ECO:0007669"/>
    <property type="project" value="EnsemblFungi"/>
</dbReference>
<feature type="active site" evidence="4">
    <location>
        <position position="279"/>
    </location>
</feature>
<dbReference type="GO" id="GO:0046185">
    <property type="term" value="P:aldehyde catabolic process"/>
    <property type="evidence" value="ECO:0007669"/>
    <property type="project" value="EnsemblFungi"/>
</dbReference>
<keyword evidence="9" id="KW-1185">Reference proteome</keyword>
<keyword evidence="2 5" id="KW-0560">Oxidoreductase</keyword>
<dbReference type="GeneID" id="36563865"/>
<evidence type="ECO:0000256" key="6">
    <source>
        <dbReference type="SAM" id="MobiDB-lite"/>
    </source>
</evidence>